<keyword evidence="5" id="KW-1185">Reference proteome</keyword>
<dbReference type="InterPro" id="IPR023346">
    <property type="entry name" value="Lysozyme-like_dom_sf"/>
</dbReference>
<feature type="domain" description="Transglycosylase SLT" evidence="3">
    <location>
        <begin position="166"/>
        <end position="254"/>
    </location>
</feature>
<dbReference type="Pfam" id="PF01464">
    <property type="entry name" value="SLT"/>
    <property type="match status" value="1"/>
</dbReference>
<dbReference type="EMBL" id="VDFU01000040">
    <property type="protein sequence ID" value="TNC46174.1"/>
    <property type="molecule type" value="Genomic_DNA"/>
</dbReference>
<protein>
    <submittedName>
        <fullName evidence="4">Lytic transglycosylase domain-containing protein</fullName>
    </submittedName>
</protein>
<dbReference type="RefSeq" id="WP_139078694.1">
    <property type="nucleotide sequence ID" value="NZ_VDFU01000040.1"/>
</dbReference>
<dbReference type="InterPro" id="IPR008258">
    <property type="entry name" value="Transglycosylase_SLT_dom_1"/>
</dbReference>
<dbReference type="PANTHER" id="PTHR37423:SF2">
    <property type="entry name" value="MEMBRANE-BOUND LYTIC MUREIN TRANSGLYCOSYLASE C"/>
    <property type="match status" value="1"/>
</dbReference>
<name>A0A5C4MP85_9RHOB</name>
<comment type="similarity">
    <text evidence="2">Belongs to the virb1 family.</text>
</comment>
<dbReference type="CDD" id="cd00254">
    <property type="entry name" value="LT-like"/>
    <property type="match status" value="1"/>
</dbReference>
<reference evidence="4 5" key="1">
    <citation type="submission" date="2019-06" db="EMBL/GenBank/DDBJ databases">
        <title>YIM 131921 draft genome.</title>
        <authorList>
            <person name="Jiang L."/>
        </authorList>
    </citation>
    <scope>NUCLEOTIDE SEQUENCE [LARGE SCALE GENOMIC DNA]</scope>
    <source>
        <strain evidence="4 5">YIM 131921</strain>
    </source>
</reference>
<evidence type="ECO:0000313" key="5">
    <source>
        <dbReference type="Proteomes" id="UP000305887"/>
    </source>
</evidence>
<accession>A0A5C4MP85</accession>
<dbReference type="Gene3D" id="1.10.530.10">
    <property type="match status" value="1"/>
</dbReference>
<evidence type="ECO:0000256" key="1">
    <source>
        <dbReference type="ARBA" id="ARBA00007734"/>
    </source>
</evidence>
<evidence type="ECO:0000256" key="2">
    <source>
        <dbReference type="ARBA" id="ARBA00009387"/>
    </source>
</evidence>
<organism evidence="4 5">
    <name type="scientific">Rubellimicrobium rubrum</name>
    <dbReference type="NCBI Taxonomy" id="2585369"/>
    <lineage>
        <taxon>Bacteria</taxon>
        <taxon>Pseudomonadati</taxon>
        <taxon>Pseudomonadota</taxon>
        <taxon>Alphaproteobacteria</taxon>
        <taxon>Rhodobacterales</taxon>
        <taxon>Roseobacteraceae</taxon>
        <taxon>Rubellimicrobium</taxon>
    </lineage>
</organism>
<evidence type="ECO:0000259" key="3">
    <source>
        <dbReference type="Pfam" id="PF01464"/>
    </source>
</evidence>
<sequence length="394" mass="41310">MHRDLAFLALGLALLSPTGSEAGLLDGLFGGLFGGGAVHDEGLELREAALIGQKDEDLALQADRLSGEADALQVEREQLAALDRILASVRAGPDSGTPLAVEELEGDGATPVSAGVLYGPEDPNPAAARLFGDANVTVEELIIQVAKDTANYPGVSAAGLSPVQWRCLLQALIWQESRFQVGARSPAAAFGLTQIIPGTAQQLGIYPEYYEDPYLQVEGGARYLSQQLQAFDGNIVFALAAYNAGPGAVQKYGGVPPFEETQGYVKAIPAKYNSYLAAVGGIDALGTIDPALLAGATLSLTADAALVYAGHTEAMIAAAATRLRGIVLRIRQTADPVEAMSLNTYARAEVGRLLVMSLRLQAVHTKPLSAEQVALAASYAAERDYADFTLETLE</sequence>
<gene>
    <name evidence="4" type="ORF">FHG66_19355</name>
</gene>
<dbReference type="PANTHER" id="PTHR37423">
    <property type="entry name" value="SOLUBLE LYTIC MUREIN TRANSGLYCOSYLASE-RELATED"/>
    <property type="match status" value="1"/>
</dbReference>
<dbReference type="SUPFAM" id="SSF53955">
    <property type="entry name" value="Lysozyme-like"/>
    <property type="match status" value="1"/>
</dbReference>
<evidence type="ECO:0000313" key="4">
    <source>
        <dbReference type="EMBL" id="TNC46174.1"/>
    </source>
</evidence>
<dbReference type="OrthoDB" id="9815002at2"/>
<comment type="similarity">
    <text evidence="1">Belongs to the transglycosylase Slt family.</text>
</comment>
<dbReference type="Proteomes" id="UP000305887">
    <property type="component" value="Unassembled WGS sequence"/>
</dbReference>
<proteinExistence type="inferred from homology"/>
<dbReference type="AlphaFoldDB" id="A0A5C4MP85"/>
<comment type="caution">
    <text evidence="4">The sequence shown here is derived from an EMBL/GenBank/DDBJ whole genome shotgun (WGS) entry which is preliminary data.</text>
</comment>